<dbReference type="EMBL" id="BMAO01000438">
    <property type="protein sequence ID" value="GFQ66890.1"/>
    <property type="molecule type" value="Genomic_DNA"/>
</dbReference>
<sequence>MKRGKTVSIEMQVLIILFALKREEEKFCVAKEYYFSKRARGLRKAGRETCGISAFRFQFALVGIDWFRISGRSSRAVPILFGKARRFRISPATKGAFLPYLDNFREYAKRKTCARPRGSASRQCPFGSGSRSQRLSGFRISPGREPARSLFFDPGRAGNLRGVLKNRGQLVFDVSEVSNGKDLGAPAEKDRGRSGTDLGIGRAVPKPNGAFRRSRTDAGSVGTLSDREARARGEPRGALSSSTAPRFLCVFKESTTPSGASGDL</sequence>
<feature type="region of interest" description="Disordered" evidence="1">
    <location>
        <begin position="118"/>
        <end position="139"/>
    </location>
</feature>
<keyword evidence="3" id="KW-1185">Reference proteome</keyword>
<dbReference type="Proteomes" id="UP000887116">
    <property type="component" value="Unassembled WGS sequence"/>
</dbReference>
<dbReference type="AlphaFoldDB" id="A0A8X6K6S2"/>
<protein>
    <submittedName>
        <fullName evidence="2">Uncharacterized protein</fullName>
    </submittedName>
</protein>
<organism evidence="2 3">
    <name type="scientific">Trichonephila clavata</name>
    <name type="common">Joro spider</name>
    <name type="synonym">Nephila clavata</name>
    <dbReference type="NCBI Taxonomy" id="2740835"/>
    <lineage>
        <taxon>Eukaryota</taxon>
        <taxon>Metazoa</taxon>
        <taxon>Ecdysozoa</taxon>
        <taxon>Arthropoda</taxon>
        <taxon>Chelicerata</taxon>
        <taxon>Arachnida</taxon>
        <taxon>Araneae</taxon>
        <taxon>Araneomorphae</taxon>
        <taxon>Entelegynae</taxon>
        <taxon>Araneoidea</taxon>
        <taxon>Nephilidae</taxon>
        <taxon>Trichonephila</taxon>
    </lineage>
</organism>
<reference evidence="2" key="1">
    <citation type="submission" date="2020-07" db="EMBL/GenBank/DDBJ databases">
        <title>Multicomponent nature underlies the extraordinary mechanical properties of spider dragline silk.</title>
        <authorList>
            <person name="Kono N."/>
            <person name="Nakamura H."/>
            <person name="Mori M."/>
            <person name="Yoshida Y."/>
            <person name="Ohtoshi R."/>
            <person name="Malay A.D."/>
            <person name="Moran D.A.P."/>
            <person name="Tomita M."/>
            <person name="Numata K."/>
            <person name="Arakawa K."/>
        </authorList>
    </citation>
    <scope>NUCLEOTIDE SEQUENCE</scope>
</reference>
<proteinExistence type="predicted"/>
<evidence type="ECO:0000313" key="3">
    <source>
        <dbReference type="Proteomes" id="UP000887116"/>
    </source>
</evidence>
<name>A0A8X6K6S2_TRICU</name>
<feature type="region of interest" description="Disordered" evidence="1">
    <location>
        <begin position="181"/>
        <end position="241"/>
    </location>
</feature>
<gene>
    <name evidence="2" type="ORF">TNCT_483321</name>
</gene>
<evidence type="ECO:0000256" key="1">
    <source>
        <dbReference type="SAM" id="MobiDB-lite"/>
    </source>
</evidence>
<feature type="compositionally biased region" description="Basic and acidic residues" evidence="1">
    <location>
        <begin position="225"/>
        <end position="235"/>
    </location>
</feature>
<comment type="caution">
    <text evidence="2">The sequence shown here is derived from an EMBL/GenBank/DDBJ whole genome shotgun (WGS) entry which is preliminary data.</text>
</comment>
<accession>A0A8X6K6S2</accession>
<evidence type="ECO:0000313" key="2">
    <source>
        <dbReference type="EMBL" id="GFQ66890.1"/>
    </source>
</evidence>